<reference evidence="2 3" key="1">
    <citation type="journal article" date="2025" name="Microbiol. Resour. Announc.">
        <title>Draft genome sequences for Neonectria magnoliae and Neonectria punicea, canker pathogens of Liriodendron tulipifera and Acer saccharum in West Virginia.</title>
        <authorList>
            <person name="Petronek H.M."/>
            <person name="Kasson M.T."/>
            <person name="Metheny A.M."/>
            <person name="Stauder C.M."/>
            <person name="Lovett B."/>
            <person name="Lynch S.C."/>
            <person name="Garnas J.R."/>
            <person name="Kasson L.R."/>
            <person name="Stajich J.E."/>
        </authorList>
    </citation>
    <scope>NUCLEOTIDE SEQUENCE [LARGE SCALE GENOMIC DNA]</scope>
    <source>
        <strain evidence="2 3">NRRL 64651</strain>
    </source>
</reference>
<dbReference type="PANTHER" id="PTHR37315:SF1">
    <property type="entry name" value="UPF0311 PROTEIN BLR7842"/>
    <property type="match status" value="1"/>
</dbReference>
<protein>
    <recommendedName>
        <fullName evidence="4">Outer membrane protein, beta-barrel</fullName>
    </recommendedName>
</protein>
<dbReference type="InterPro" id="IPR020915">
    <property type="entry name" value="UPF0311"/>
</dbReference>
<evidence type="ECO:0000313" key="3">
    <source>
        <dbReference type="Proteomes" id="UP001498421"/>
    </source>
</evidence>
<gene>
    <name evidence="2" type="ORF">QQZ08_000182</name>
</gene>
<organism evidence="2 3">
    <name type="scientific">Neonectria magnoliae</name>
    <dbReference type="NCBI Taxonomy" id="2732573"/>
    <lineage>
        <taxon>Eukaryota</taxon>
        <taxon>Fungi</taxon>
        <taxon>Dikarya</taxon>
        <taxon>Ascomycota</taxon>
        <taxon>Pezizomycotina</taxon>
        <taxon>Sordariomycetes</taxon>
        <taxon>Hypocreomycetidae</taxon>
        <taxon>Hypocreales</taxon>
        <taxon>Nectriaceae</taxon>
        <taxon>Neonectria</taxon>
    </lineage>
</organism>
<evidence type="ECO:0000313" key="2">
    <source>
        <dbReference type="EMBL" id="KAK7433246.1"/>
    </source>
</evidence>
<keyword evidence="3" id="KW-1185">Reference proteome</keyword>
<dbReference type="Gene3D" id="2.40.160.20">
    <property type="match status" value="1"/>
</dbReference>
<sequence length="295" mass="31031">MATETDTMSLPTSTAPTDVSESTCLPSSHPAFPSPFEAHAAAPAAADWDTKLVMPNMPHPSAFPHYGAGAGTGAGAPSNFDCGTGSASGSASGNSSAGSGCFNDGGLLYRAQAEMEMREGPGKTVEEACQRSLNHFPCPGLAFPMPALDFDFRLAVRLNPEPARVDTGSTKEITTVAAGVWSGSFGHGRVMAGGYDLGQARGFRPMRLVEGAFVVQTSDEIPAVLEMRTRGSLSGPSDVLDALLSPRSPKDIDPRRYGFRMFATIKTADKRYAEIVNCGLWVASGAWRGEHLVIE</sequence>
<proteinExistence type="predicted"/>
<dbReference type="PANTHER" id="PTHR37315">
    <property type="entry name" value="UPF0311 PROTEIN BLR7842"/>
    <property type="match status" value="1"/>
</dbReference>
<feature type="region of interest" description="Disordered" evidence="1">
    <location>
        <begin position="1"/>
        <end position="26"/>
    </location>
</feature>
<accession>A0ABR1IL32</accession>
<evidence type="ECO:0000256" key="1">
    <source>
        <dbReference type="SAM" id="MobiDB-lite"/>
    </source>
</evidence>
<dbReference type="EMBL" id="JAZAVK010000001">
    <property type="protein sequence ID" value="KAK7433246.1"/>
    <property type="molecule type" value="Genomic_DNA"/>
</dbReference>
<dbReference type="Pfam" id="PF11578">
    <property type="entry name" value="DUF3237"/>
    <property type="match status" value="1"/>
</dbReference>
<name>A0ABR1IL32_9HYPO</name>
<dbReference type="Proteomes" id="UP001498421">
    <property type="component" value="Unassembled WGS sequence"/>
</dbReference>
<evidence type="ECO:0008006" key="4">
    <source>
        <dbReference type="Google" id="ProtNLM"/>
    </source>
</evidence>
<comment type="caution">
    <text evidence="2">The sequence shown here is derived from an EMBL/GenBank/DDBJ whole genome shotgun (WGS) entry which is preliminary data.</text>
</comment>